<feature type="transmembrane region" description="Helical" evidence="7">
    <location>
        <begin position="245"/>
        <end position="265"/>
    </location>
</feature>
<evidence type="ECO:0000256" key="5">
    <source>
        <dbReference type="ARBA" id="ARBA00022989"/>
    </source>
</evidence>
<evidence type="ECO:0008006" key="12">
    <source>
        <dbReference type="Google" id="ProtNLM"/>
    </source>
</evidence>
<feature type="transmembrane region" description="Helical" evidence="7">
    <location>
        <begin position="87"/>
        <end position="106"/>
    </location>
</feature>
<dbReference type="EMBL" id="CP015193">
    <property type="protein sequence ID" value="ASJ17243.1"/>
    <property type="molecule type" value="Genomic_DNA"/>
</dbReference>
<evidence type="ECO:0000256" key="1">
    <source>
        <dbReference type="ARBA" id="ARBA00004651"/>
    </source>
</evidence>
<dbReference type="KEGG" id="tch:CHITON_1083"/>
<protein>
    <recommendedName>
        <fullName evidence="12">Integral membrane protein</fullName>
    </recommendedName>
</protein>
<name>A0A160VSK3_9EURY</name>
<feature type="transmembrane region" description="Helical" evidence="7">
    <location>
        <begin position="219"/>
        <end position="238"/>
    </location>
</feature>
<evidence type="ECO:0000256" key="6">
    <source>
        <dbReference type="ARBA" id="ARBA00023136"/>
    </source>
</evidence>
<dbReference type="AlphaFoldDB" id="A0A160VSK3"/>
<dbReference type="NCBIfam" id="TIGR00374">
    <property type="entry name" value="flippase-like domain"/>
    <property type="match status" value="2"/>
</dbReference>
<dbReference type="Proteomes" id="UP000250189">
    <property type="component" value="Chromosome"/>
</dbReference>
<comment type="subcellular location">
    <subcellularLocation>
        <location evidence="1">Cell membrane</location>
        <topology evidence="1">Multi-pass membrane protein</topology>
    </subcellularLocation>
</comment>
<evidence type="ECO:0000256" key="3">
    <source>
        <dbReference type="ARBA" id="ARBA00022475"/>
    </source>
</evidence>
<proteinExistence type="inferred from homology"/>
<keyword evidence="3" id="KW-1003">Cell membrane</keyword>
<comment type="similarity">
    <text evidence="2">Belongs to the UPF0104 family.</text>
</comment>
<evidence type="ECO:0000256" key="4">
    <source>
        <dbReference type="ARBA" id="ARBA00022692"/>
    </source>
</evidence>
<reference evidence="10" key="1">
    <citation type="submission" date="2016-01" db="EMBL/GenBank/DDBJ databases">
        <authorList>
            <person name="Vorgias C.E."/>
        </authorList>
    </citation>
    <scope>NUCLEOTIDE SEQUENCE [LARGE SCALE GENOMIC DNA]</scope>
</reference>
<dbReference type="PANTHER" id="PTHR39087:SF2">
    <property type="entry name" value="UPF0104 MEMBRANE PROTEIN MJ1595"/>
    <property type="match status" value="1"/>
</dbReference>
<dbReference type="InterPro" id="IPR022791">
    <property type="entry name" value="L-PG_synthase/AglD"/>
</dbReference>
<dbReference type="Proteomes" id="UP000093069">
    <property type="component" value="Chromosome I"/>
</dbReference>
<evidence type="ECO:0000313" key="11">
    <source>
        <dbReference type="Proteomes" id="UP000250189"/>
    </source>
</evidence>
<dbReference type="PANTHER" id="PTHR39087">
    <property type="entry name" value="UPF0104 MEMBRANE PROTEIN MJ1595"/>
    <property type="match status" value="1"/>
</dbReference>
<evidence type="ECO:0000256" key="2">
    <source>
        <dbReference type="ARBA" id="ARBA00011061"/>
    </source>
</evidence>
<evidence type="ECO:0000313" key="10">
    <source>
        <dbReference type="Proteomes" id="UP000093069"/>
    </source>
</evidence>
<feature type="transmembrane region" description="Helical" evidence="7">
    <location>
        <begin position="187"/>
        <end position="207"/>
    </location>
</feature>
<evidence type="ECO:0000256" key="7">
    <source>
        <dbReference type="SAM" id="Phobius"/>
    </source>
</evidence>
<keyword evidence="5 7" id="KW-1133">Transmembrane helix</keyword>
<organism evidence="9 10">
    <name type="scientific">Thermococcus chitonophagus</name>
    <dbReference type="NCBI Taxonomy" id="54262"/>
    <lineage>
        <taxon>Archaea</taxon>
        <taxon>Methanobacteriati</taxon>
        <taxon>Methanobacteriota</taxon>
        <taxon>Thermococci</taxon>
        <taxon>Thermococcales</taxon>
        <taxon>Thermococcaceae</taxon>
        <taxon>Thermococcus</taxon>
    </lineage>
</organism>
<dbReference type="Pfam" id="PF03706">
    <property type="entry name" value="LPG_synthase_TM"/>
    <property type="match status" value="1"/>
</dbReference>
<gene>
    <name evidence="8" type="ORF">A3L04_09270</name>
    <name evidence="9" type="ORF">CHITON_1083</name>
</gene>
<feature type="transmembrane region" description="Helical" evidence="7">
    <location>
        <begin position="113"/>
        <end position="129"/>
    </location>
</feature>
<reference evidence="8 11" key="3">
    <citation type="submission" date="2016-04" db="EMBL/GenBank/DDBJ databases">
        <title>Complete genome sequence of Thermococcus chitonophagus type strain GC74.</title>
        <authorList>
            <person name="Oger P.M."/>
        </authorList>
    </citation>
    <scope>NUCLEOTIDE SEQUENCE [LARGE SCALE GENOMIC DNA]</scope>
    <source>
        <strain evidence="8 11">GC74</strain>
    </source>
</reference>
<dbReference type="STRING" id="54262.CHITON_1083"/>
<sequence length="271" mass="29671">MIFLSLAVTTYLISTFLFGVRWKFVLKSLGYDVELLECVKGVFVGQFFNNITPTSRSGGEIARAFLLKMKHGIPLDASIMSIIYERILEFVPVFGMFVVSMNYLALKFPKIKVLIYILSILVPLAWLNLEKIVEVASRFLNRAMNIDVKRLKKDVRANIVGITTSSVVWVLDVLRIKLISMALSIPFSIKIAVLISLAGLILSLLAITPGGIGIVEGGLIGFLVFLGVPVSAALKFVAIERFISYGLGTIGGGIITILEGGSSLWKALKSR</sequence>
<dbReference type="EMBL" id="LN999010">
    <property type="protein sequence ID" value="CUX77862.1"/>
    <property type="molecule type" value="Genomic_DNA"/>
</dbReference>
<accession>A0A160VSK3</accession>
<evidence type="ECO:0000313" key="9">
    <source>
        <dbReference type="EMBL" id="CUX77862.1"/>
    </source>
</evidence>
<keyword evidence="11" id="KW-1185">Reference proteome</keyword>
<evidence type="ECO:0000313" key="8">
    <source>
        <dbReference type="EMBL" id="ASJ17243.1"/>
    </source>
</evidence>
<reference evidence="9" key="2">
    <citation type="submission" date="2016-01" db="EMBL/GenBank/DDBJ databases">
        <authorList>
            <person name="Oliw E.H."/>
        </authorList>
    </citation>
    <scope>NUCLEOTIDE SEQUENCE</scope>
    <source>
        <strain evidence="9">1</strain>
    </source>
</reference>
<keyword evidence="6 7" id="KW-0472">Membrane</keyword>
<keyword evidence="4 7" id="KW-0812">Transmembrane</keyword>
<dbReference type="GO" id="GO:0005886">
    <property type="term" value="C:plasma membrane"/>
    <property type="evidence" value="ECO:0007669"/>
    <property type="project" value="UniProtKB-SubCell"/>
</dbReference>